<evidence type="ECO:0000256" key="1">
    <source>
        <dbReference type="ARBA" id="ARBA00022617"/>
    </source>
</evidence>
<dbReference type="GO" id="GO:0046872">
    <property type="term" value="F:metal ion binding"/>
    <property type="evidence" value="ECO:0007669"/>
    <property type="project" value="UniProtKB-KW"/>
</dbReference>
<dbReference type="HOGENOM" id="CLU_383431_0_0_0"/>
<dbReference type="eggNOG" id="COG3258">
    <property type="taxonomic scope" value="Bacteria"/>
</dbReference>
<dbReference type="SUPFAM" id="SSF46626">
    <property type="entry name" value="Cytochrome c"/>
    <property type="match status" value="5"/>
</dbReference>
<proteinExistence type="predicted"/>
<dbReference type="PANTHER" id="PTHR35008:SF8">
    <property type="entry name" value="ALCOHOL DEHYDROGENASE CYTOCHROME C SUBUNIT"/>
    <property type="match status" value="1"/>
</dbReference>
<keyword evidence="2 4" id="KW-0479">Metal-binding</keyword>
<sequence length="695" mass="75976">MRRIALFRKIRWIRPALLLGLMGALLGLSFQTSHASADTTLPPPDAATIRQGEYLAHLGDCFACHTARGGKPLAGGVPMNTPFGILYSTNITPDRDTGIGGYSLAQFIRAMRDGVDRNGKNLFPAMPYPSYAKITDQDLYALYSYLMYGVRPIYQRNRESRIHWPFNIRLGLSVWKWLFLEDRPYRPDLSKSADWNRGAYIIQGLGHCGSCHTPRGLGLQEKAMDESGPNGREYLSGATIDSWYAPSLRNPRSIKGIEAFLKTGRNGQNAAFGIMAEVDHFSTQKYTDSDLHAMDVYLKSLVRNSGSSPGGPQETISPSQSHSAASLFTTAGGLGYVQFCASCHQLDGKGVANLFPSLAENPSILSRNPLSVVHVILSGSRSAVTAEYPKSFAMPNYGGLTDEELAQIVTFIRTAWGNHAPMVTPEQIGRIRSEITPRPSSAGSYAAPRLAGILKDPHRDEILYGMRLMIETKTLLAKNVGDELTCASCHLDAGTMAYASPFVGLASQFPSYSSRAGKVIDMADRINGCFLRSMNGVALDKHSKAMSAMVAYMNWMNDGFHRHDTIPGRGLGGISKRLVPDLPDGKKIYRQDCASCHGKQGEGLLDAHGSYLFPPLWGPHSFNIGAGIAKTYTAAAFVRNNMPISHSMDTPLGQGELTDQEAVDVSAYFTHMPRPDFPGKVNDWPHGKKPSDARY</sequence>
<dbReference type="Proteomes" id="UP000007382">
    <property type="component" value="Chromosome"/>
</dbReference>
<evidence type="ECO:0000256" key="2">
    <source>
        <dbReference type="ARBA" id="ARBA00022723"/>
    </source>
</evidence>
<dbReference type="AlphaFoldDB" id="I0IRS4"/>
<name>I0IRS4_LEPFC</name>
<protein>
    <submittedName>
        <fullName evidence="7">Gluconate 2-dehydrogenase</fullName>
    </submittedName>
</protein>
<feature type="domain" description="Cytochrome c" evidence="6">
    <location>
        <begin position="580"/>
        <end position="673"/>
    </location>
</feature>
<dbReference type="OrthoDB" id="9811281at2"/>
<dbReference type="GO" id="GO:0020037">
    <property type="term" value="F:heme binding"/>
    <property type="evidence" value="ECO:0007669"/>
    <property type="project" value="InterPro"/>
</dbReference>
<dbReference type="Pfam" id="PF00034">
    <property type="entry name" value="Cytochrom_C"/>
    <property type="match status" value="3"/>
</dbReference>
<evidence type="ECO:0000313" key="7">
    <source>
        <dbReference type="EMBL" id="BAM07973.1"/>
    </source>
</evidence>
<dbReference type="PROSITE" id="PS51007">
    <property type="entry name" value="CYTC"/>
    <property type="match status" value="4"/>
</dbReference>
<evidence type="ECO:0000313" key="8">
    <source>
        <dbReference type="Proteomes" id="UP000007382"/>
    </source>
</evidence>
<dbReference type="PANTHER" id="PTHR35008">
    <property type="entry name" value="BLL4482 PROTEIN-RELATED"/>
    <property type="match status" value="1"/>
</dbReference>
<accession>I0IRS4</accession>
<keyword evidence="3 4" id="KW-0408">Iron</keyword>
<dbReference type="GO" id="GO:0009055">
    <property type="term" value="F:electron transfer activity"/>
    <property type="evidence" value="ECO:0007669"/>
    <property type="project" value="InterPro"/>
</dbReference>
<dbReference type="InterPro" id="IPR009056">
    <property type="entry name" value="Cyt_c-like_dom"/>
</dbReference>
<dbReference type="RefSeq" id="WP_014450456.1">
    <property type="nucleotide sequence ID" value="NC_017094.1"/>
</dbReference>
<reference evidence="7 8" key="1">
    <citation type="journal article" date="2012" name="J. Bacteriol.">
        <title>Complete Genome Sequence of Leptospirillum ferrooxidans Strain C2-3, Isolated from a Fresh Volcanic Ash Deposit on the Island of Miyake, Japan.</title>
        <authorList>
            <person name="Fujimura R."/>
            <person name="Sato Y."/>
            <person name="Nishizawa T."/>
            <person name="Oshima K."/>
            <person name="Kim S.-W."/>
            <person name="Hattori M."/>
            <person name="Kamijo T."/>
            <person name="Ohta H."/>
        </authorList>
    </citation>
    <scope>NUCLEOTIDE SEQUENCE [LARGE SCALE GENOMIC DNA]</scope>
    <source>
        <strain evidence="7 8">C2-3</strain>
    </source>
</reference>
<keyword evidence="1 4" id="KW-0349">Heme</keyword>
<feature type="domain" description="Cytochrome c" evidence="6">
    <location>
        <begin position="193"/>
        <end position="302"/>
    </location>
</feature>
<reference evidence="8" key="2">
    <citation type="submission" date="2012-03" db="EMBL/GenBank/DDBJ databases">
        <title>The complete genome sequence of the pioneer microbe on fresh volcanic deposit, Leptospirillum ferrooxidans strain C2-3.</title>
        <authorList>
            <person name="Fujimura R."/>
            <person name="Sato Y."/>
            <person name="Nishizawa T."/>
            <person name="Nanba K."/>
            <person name="Oshima K."/>
            <person name="Hattori M."/>
            <person name="Kamijo T."/>
            <person name="Ohta H."/>
        </authorList>
    </citation>
    <scope>NUCLEOTIDE SEQUENCE [LARGE SCALE GENOMIC DNA]</scope>
    <source>
        <strain evidence="8">C2-3</strain>
    </source>
</reference>
<dbReference type="STRING" id="1162668.LFE_2301"/>
<feature type="domain" description="Cytochrome c" evidence="6">
    <location>
        <begin position="319"/>
        <end position="416"/>
    </location>
</feature>
<dbReference type="eggNOG" id="COG2010">
    <property type="taxonomic scope" value="Bacteria"/>
</dbReference>
<organism evidence="7 8">
    <name type="scientific">Leptospirillum ferrooxidans (strain C2-3)</name>
    <dbReference type="NCBI Taxonomy" id="1162668"/>
    <lineage>
        <taxon>Bacteria</taxon>
        <taxon>Pseudomonadati</taxon>
        <taxon>Nitrospirota</taxon>
        <taxon>Nitrospiria</taxon>
        <taxon>Nitrospirales</taxon>
        <taxon>Nitrospiraceae</taxon>
        <taxon>Leptospirillum</taxon>
    </lineage>
</organism>
<keyword evidence="8" id="KW-1185">Reference proteome</keyword>
<keyword evidence="5" id="KW-0732">Signal</keyword>
<evidence type="ECO:0000256" key="4">
    <source>
        <dbReference type="PROSITE-ProRule" id="PRU00433"/>
    </source>
</evidence>
<dbReference type="Pfam" id="PF21342">
    <property type="entry name" value="SoxA-TsdA_cyt-c"/>
    <property type="match status" value="1"/>
</dbReference>
<evidence type="ECO:0000256" key="5">
    <source>
        <dbReference type="SAM" id="SignalP"/>
    </source>
</evidence>
<gene>
    <name evidence="7" type="ordered locus">LFE_2301</name>
</gene>
<evidence type="ECO:0000259" key="6">
    <source>
        <dbReference type="PROSITE" id="PS51007"/>
    </source>
</evidence>
<feature type="domain" description="Cytochrome c" evidence="6">
    <location>
        <begin position="47"/>
        <end position="150"/>
    </location>
</feature>
<dbReference type="Gene3D" id="1.10.760.10">
    <property type="entry name" value="Cytochrome c-like domain"/>
    <property type="match status" value="4"/>
</dbReference>
<dbReference type="InterPro" id="IPR036909">
    <property type="entry name" value="Cyt_c-like_dom_sf"/>
</dbReference>
<feature type="chain" id="PRO_5003629421" evidence="5">
    <location>
        <begin position="36"/>
        <end position="695"/>
    </location>
</feature>
<dbReference type="InterPro" id="IPR051459">
    <property type="entry name" value="Cytochrome_c-type_DH"/>
</dbReference>
<dbReference type="EMBL" id="AP012342">
    <property type="protein sequence ID" value="BAM07973.1"/>
    <property type="molecule type" value="Genomic_DNA"/>
</dbReference>
<dbReference type="PATRIC" id="fig|1162668.3.peg.2731"/>
<dbReference type="KEGG" id="lfc:LFE_2301"/>
<feature type="signal peptide" evidence="5">
    <location>
        <begin position="1"/>
        <end position="35"/>
    </location>
</feature>
<evidence type="ECO:0000256" key="3">
    <source>
        <dbReference type="ARBA" id="ARBA00023004"/>
    </source>
</evidence>